<keyword evidence="3" id="KW-1185">Reference proteome</keyword>
<reference evidence="2" key="1">
    <citation type="journal article" date="2020" name="Phytopathology">
        <title>Genome sequence and comparative analysis of Colletotrichum gloeosporioides isolated from Liriodendron leaves.</title>
        <authorList>
            <person name="Fu F.F."/>
            <person name="Hao Z."/>
            <person name="Wang P."/>
            <person name="Lu Y."/>
            <person name="Xue L.J."/>
            <person name="Wei G."/>
            <person name="Tian Y."/>
            <person name="Baishi H."/>
            <person name="Xu H."/>
            <person name="Shi J."/>
            <person name="Cheng T."/>
            <person name="Wang G."/>
            <person name="Yi Y."/>
            <person name="Chen J."/>
        </authorList>
    </citation>
    <scope>NUCLEOTIDE SEQUENCE</scope>
    <source>
        <strain evidence="2">Lc1</strain>
    </source>
</reference>
<protein>
    <submittedName>
        <fullName evidence="2">Uncharacterized protein</fullName>
    </submittedName>
</protein>
<evidence type="ECO:0000313" key="3">
    <source>
        <dbReference type="Proteomes" id="UP000613401"/>
    </source>
</evidence>
<dbReference type="GeneID" id="69008218"/>
<gene>
    <name evidence="2" type="ORF">GCG54_00001047</name>
</gene>
<evidence type="ECO:0000313" key="2">
    <source>
        <dbReference type="EMBL" id="KAF3799939.1"/>
    </source>
</evidence>
<evidence type="ECO:0000256" key="1">
    <source>
        <dbReference type="SAM" id="SignalP"/>
    </source>
</evidence>
<reference evidence="2" key="2">
    <citation type="submission" date="2020-03" db="EMBL/GenBank/DDBJ databases">
        <authorList>
            <person name="Fu F.-F."/>
            <person name="Chen J."/>
        </authorList>
    </citation>
    <scope>NUCLEOTIDE SEQUENCE</scope>
    <source>
        <strain evidence="2">Lc1</strain>
    </source>
</reference>
<name>A0A8H4FGB3_COLGL</name>
<dbReference type="RefSeq" id="XP_045259099.1">
    <property type="nucleotide sequence ID" value="XM_045401174.1"/>
</dbReference>
<accession>A0A8H4FGB3</accession>
<sequence length="83" mass="8741">MLVLTSLFLAATIMETRRNDVSSPLTLFFYARLHSSGKDGLSDAYSKSLNTAGGIIQAGAGLKASIIKGSRTINVVVEQPAKA</sequence>
<dbReference type="EMBL" id="WVTB01000081">
    <property type="protein sequence ID" value="KAF3799939.1"/>
    <property type="molecule type" value="Genomic_DNA"/>
</dbReference>
<feature type="signal peptide" evidence="1">
    <location>
        <begin position="1"/>
        <end position="18"/>
    </location>
</feature>
<comment type="caution">
    <text evidence="2">The sequence shown here is derived from an EMBL/GenBank/DDBJ whole genome shotgun (WGS) entry which is preliminary data.</text>
</comment>
<organism evidence="2 3">
    <name type="scientific">Colletotrichum gloeosporioides</name>
    <name type="common">Anthracnose fungus</name>
    <name type="synonym">Glomerella cingulata</name>
    <dbReference type="NCBI Taxonomy" id="474922"/>
    <lineage>
        <taxon>Eukaryota</taxon>
        <taxon>Fungi</taxon>
        <taxon>Dikarya</taxon>
        <taxon>Ascomycota</taxon>
        <taxon>Pezizomycotina</taxon>
        <taxon>Sordariomycetes</taxon>
        <taxon>Hypocreomycetidae</taxon>
        <taxon>Glomerellales</taxon>
        <taxon>Glomerellaceae</taxon>
        <taxon>Colletotrichum</taxon>
        <taxon>Colletotrichum gloeosporioides species complex</taxon>
    </lineage>
</organism>
<dbReference type="AlphaFoldDB" id="A0A8H4FGB3"/>
<dbReference type="Proteomes" id="UP000613401">
    <property type="component" value="Unassembled WGS sequence"/>
</dbReference>
<proteinExistence type="predicted"/>
<keyword evidence="1" id="KW-0732">Signal</keyword>
<feature type="chain" id="PRO_5034302120" evidence="1">
    <location>
        <begin position="19"/>
        <end position="83"/>
    </location>
</feature>